<dbReference type="AlphaFoldDB" id="A0A6G6WHA5"/>
<feature type="chain" id="PRO_5038403324" evidence="3">
    <location>
        <begin position="20"/>
        <end position="427"/>
    </location>
</feature>
<gene>
    <name evidence="5" type="ORF">G5V58_19770</name>
</gene>
<accession>A0A6G6WHA5</accession>
<keyword evidence="2 3" id="KW-0732">Signal</keyword>
<evidence type="ECO:0000256" key="1">
    <source>
        <dbReference type="ARBA" id="ARBA00010062"/>
    </source>
</evidence>
<dbReference type="Pfam" id="PF13458">
    <property type="entry name" value="Peripla_BP_6"/>
    <property type="match status" value="1"/>
</dbReference>
<dbReference type="Gene3D" id="3.40.50.2300">
    <property type="match status" value="2"/>
</dbReference>
<dbReference type="PANTHER" id="PTHR30483:SF6">
    <property type="entry name" value="PERIPLASMIC BINDING PROTEIN OF ABC TRANSPORTER FOR NATURAL AMINO ACIDS"/>
    <property type="match status" value="1"/>
</dbReference>
<dbReference type="CDD" id="cd06337">
    <property type="entry name" value="PBP1_ABC_ligand_binding-like"/>
    <property type="match status" value="1"/>
</dbReference>
<feature type="signal peptide" evidence="3">
    <location>
        <begin position="1"/>
        <end position="19"/>
    </location>
</feature>
<dbReference type="PROSITE" id="PS51257">
    <property type="entry name" value="PROKAR_LIPOPROTEIN"/>
    <property type="match status" value="1"/>
</dbReference>
<dbReference type="RefSeq" id="WP_165236547.1">
    <property type="nucleotide sequence ID" value="NZ_CP049257.1"/>
</dbReference>
<dbReference type="InterPro" id="IPR051010">
    <property type="entry name" value="BCAA_transport"/>
</dbReference>
<dbReference type="InterPro" id="IPR028082">
    <property type="entry name" value="Peripla_BP_I"/>
</dbReference>
<comment type="similarity">
    <text evidence="1">Belongs to the leucine-binding protein family.</text>
</comment>
<evidence type="ECO:0000313" key="5">
    <source>
        <dbReference type="EMBL" id="QIG44721.1"/>
    </source>
</evidence>
<dbReference type="KEGG" id="nano:G5V58_19770"/>
<feature type="domain" description="Leucine-binding protein" evidence="4">
    <location>
        <begin position="40"/>
        <end position="379"/>
    </location>
</feature>
<evidence type="ECO:0000259" key="4">
    <source>
        <dbReference type="Pfam" id="PF13458"/>
    </source>
</evidence>
<evidence type="ECO:0000313" key="6">
    <source>
        <dbReference type="Proteomes" id="UP000502996"/>
    </source>
</evidence>
<dbReference type="SUPFAM" id="SSF53822">
    <property type="entry name" value="Periplasmic binding protein-like I"/>
    <property type="match status" value="1"/>
</dbReference>
<dbReference type="PANTHER" id="PTHR30483">
    <property type="entry name" value="LEUCINE-SPECIFIC-BINDING PROTEIN"/>
    <property type="match status" value="1"/>
</dbReference>
<evidence type="ECO:0000256" key="3">
    <source>
        <dbReference type="SAM" id="SignalP"/>
    </source>
</evidence>
<proteinExistence type="inferred from homology"/>
<dbReference type="InterPro" id="IPR028081">
    <property type="entry name" value="Leu-bd"/>
</dbReference>
<name>A0A6G6WHA5_9ACTN</name>
<protein>
    <submittedName>
        <fullName evidence="5">ABC transporter substrate-binding protein</fullName>
    </submittedName>
</protein>
<evidence type="ECO:0000256" key="2">
    <source>
        <dbReference type="ARBA" id="ARBA00022729"/>
    </source>
</evidence>
<dbReference type="EMBL" id="CP049257">
    <property type="protein sequence ID" value="QIG44721.1"/>
    <property type="molecule type" value="Genomic_DNA"/>
</dbReference>
<sequence length="427" mass="44480">MRTPRTIAAGAAALTLALAACSGSIGGDDEGGGGGGGNTTLTIGFVSTDTGALAPFGEANAFVVDQMKAYFADNPLEVGGEDWDVEIISKDAQSDSTRAGEVAADLINSDGVDVIVSSGTPDIVDPVSEQCEANSIPCITTVAPWQPFAIRDGSAPADLKYSYHFFWGLEDVAQVYADIWSKVPNNGEAGGLFPNDPDGQAWSANFPDLTADSGVSIDNPGLYTNGTKDFSAQLSAYQGKDVLLGVPIPPDFTTFWKQAKQQGYSPKVATIGKALLFPSAVEALGDIADELSTEVWWTPTAPYTSSLTGQSAQELADAYEEGTGQQWTQPLGFAHALFEVTAAAVQKAGSTDPEDITQALSTLEVSTVVGDIAWGQDDSVPPYVAKTPLAGGQWRLTDGGDHPFDLVVVSNVLAPEVPVAGEVEPLP</sequence>
<dbReference type="Proteomes" id="UP000502996">
    <property type="component" value="Chromosome"/>
</dbReference>
<keyword evidence="6" id="KW-1185">Reference proteome</keyword>
<organism evidence="5 6">
    <name type="scientific">Nocardioides anomalus</name>
    <dbReference type="NCBI Taxonomy" id="2712223"/>
    <lineage>
        <taxon>Bacteria</taxon>
        <taxon>Bacillati</taxon>
        <taxon>Actinomycetota</taxon>
        <taxon>Actinomycetes</taxon>
        <taxon>Propionibacteriales</taxon>
        <taxon>Nocardioidaceae</taxon>
        <taxon>Nocardioides</taxon>
    </lineage>
</organism>
<reference evidence="5 6" key="1">
    <citation type="submission" date="2020-02" db="EMBL/GenBank/DDBJ databases">
        <title>Full genome sequence of Nocardioides sp. R-3366.</title>
        <authorList>
            <person name="Im W.-T."/>
        </authorList>
    </citation>
    <scope>NUCLEOTIDE SEQUENCE [LARGE SCALE GENOMIC DNA]</scope>
    <source>
        <strain evidence="5 6">R-3366</strain>
    </source>
</reference>